<keyword evidence="3 7" id="KW-0694">RNA-binding</keyword>
<dbReference type="RefSeq" id="WP_155313301.1">
    <property type="nucleotide sequence ID" value="NZ_AP021876.1"/>
</dbReference>
<evidence type="ECO:0000256" key="2">
    <source>
        <dbReference type="ARBA" id="ARBA00022730"/>
    </source>
</evidence>
<proteinExistence type="inferred from homology"/>
<evidence type="ECO:0000256" key="6">
    <source>
        <dbReference type="ARBA" id="ARBA00035243"/>
    </source>
</evidence>
<dbReference type="SUPFAM" id="SSF50447">
    <property type="entry name" value="Translation proteins"/>
    <property type="match status" value="1"/>
</dbReference>
<dbReference type="KEGG" id="dov:DSCO28_61080"/>
<dbReference type="GO" id="GO:0022625">
    <property type="term" value="C:cytosolic large ribosomal subunit"/>
    <property type="evidence" value="ECO:0007669"/>
    <property type="project" value="TreeGrafter"/>
</dbReference>
<evidence type="ECO:0000256" key="5">
    <source>
        <dbReference type="ARBA" id="ARBA00023274"/>
    </source>
</evidence>
<reference evidence="10 11" key="1">
    <citation type="submission" date="2019-11" db="EMBL/GenBank/DDBJ databases">
        <title>Comparative genomics of hydrocarbon-degrading Desulfosarcina strains.</title>
        <authorList>
            <person name="Watanabe M."/>
            <person name="Kojima H."/>
            <person name="Fukui M."/>
        </authorList>
    </citation>
    <scope>NUCLEOTIDE SEQUENCE [LARGE SCALE GENOMIC DNA]</scope>
    <source>
        <strain evidence="10 11">28bB2T</strain>
    </source>
</reference>
<evidence type="ECO:0000313" key="11">
    <source>
        <dbReference type="Proteomes" id="UP000425960"/>
    </source>
</evidence>
<dbReference type="FunFam" id="2.40.30.10:FF:000004">
    <property type="entry name" value="50S ribosomal protein L3"/>
    <property type="match status" value="1"/>
</dbReference>
<dbReference type="PANTHER" id="PTHR11229:SF16">
    <property type="entry name" value="LARGE RIBOSOMAL SUBUNIT PROTEIN UL3C"/>
    <property type="match status" value="1"/>
</dbReference>
<evidence type="ECO:0000256" key="9">
    <source>
        <dbReference type="RuleBase" id="RU003906"/>
    </source>
</evidence>
<evidence type="ECO:0000313" key="10">
    <source>
        <dbReference type="EMBL" id="BBO85542.1"/>
    </source>
</evidence>
<evidence type="ECO:0000256" key="1">
    <source>
        <dbReference type="ARBA" id="ARBA00006540"/>
    </source>
</evidence>
<evidence type="ECO:0000256" key="3">
    <source>
        <dbReference type="ARBA" id="ARBA00022884"/>
    </source>
</evidence>
<dbReference type="AlphaFoldDB" id="A0A5K7ZZ68"/>
<sequence>MCKGLVGKKLGMTSLFASNGKYIPVTVLQVGPCVITQIKKLATDGYQALQIGFGDKKPSKTTKPLQGHFKKSGDGCYRTVKEVGVENPDEYTLGQMIGTELFSIGEKVNVTGTTKGRGFSGVMKRHGFGGGRQTHGCKNHRVPGSIGCSAWPAKVIKGKRMPGQYGVETKTVRNLEIVDIRPEENLILLNGPVPGSKSAIVTINKVLFA</sequence>
<dbReference type="NCBIfam" id="TIGR03625">
    <property type="entry name" value="L3_bact"/>
    <property type="match status" value="1"/>
</dbReference>
<comment type="function">
    <text evidence="7 9">One of the primary rRNA binding proteins, it binds directly near the 3'-end of the 23S rRNA, where it nucleates assembly of the 50S subunit.</text>
</comment>
<comment type="similarity">
    <text evidence="1 7 8">Belongs to the universal ribosomal protein uL3 family.</text>
</comment>
<dbReference type="GO" id="GO:0019843">
    <property type="term" value="F:rRNA binding"/>
    <property type="evidence" value="ECO:0007669"/>
    <property type="project" value="UniProtKB-UniRule"/>
</dbReference>
<dbReference type="FunFam" id="3.30.160.810:FF:000001">
    <property type="entry name" value="50S ribosomal protein L3"/>
    <property type="match status" value="1"/>
</dbReference>
<evidence type="ECO:0000256" key="4">
    <source>
        <dbReference type="ARBA" id="ARBA00022980"/>
    </source>
</evidence>
<protein>
    <recommendedName>
        <fullName evidence="6 7">Large ribosomal subunit protein uL3</fullName>
    </recommendedName>
</protein>
<gene>
    <name evidence="7 10" type="primary">rplC</name>
    <name evidence="10" type="ORF">DSCO28_61080</name>
</gene>
<comment type="subunit">
    <text evidence="7 9">Part of the 50S ribosomal subunit. Forms a cluster with proteins L14 and L19.</text>
</comment>
<dbReference type="Proteomes" id="UP000425960">
    <property type="component" value="Chromosome"/>
</dbReference>
<dbReference type="InterPro" id="IPR019927">
    <property type="entry name" value="Ribosomal_uL3_bac/org-type"/>
</dbReference>
<dbReference type="PANTHER" id="PTHR11229">
    <property type="entry name" value="50S RIBOSOMAL PROTEIN L3"/>
    <property type="match status" value="1"/>
</dbReference>
<dbReference type="Pfam" id="PF00297">
    <property type="entry name" value="Ribosomal_L3"/>
    <property type="match status" value="1"/>
</dbReference>
<dbReference type="HAMAP" id="MF_01325_B">
    <property type="entry name" value="Ribosomal_uL3_B"/>
    <property type="match status" value="1"/>
</dbReference>
<dbReference type="EMBL" id="AP021876">
    <property type="protein sequence ID" value="BBO85542.1"/>
    <property type="molecule type" value="Genomic_DNA"/>
</dbReference>
<keyword evidence="5 7" id="KW-0687">Ribonucleoprotein</keyword>
<dbReference type="InterPro" id="IPR009000">
    <property type="entry name" value="Transl_B-barrel_sf"/>
</dbReference>
<keyword evidence="4 7" id="KW-0689">Ribosomal protein</keyword>
<accession>A0A5K7ZZ68</accession>
<name>A0A5K7ZZ68_9BACT</name>
<dbReference type="GO" id="GO:0006412">
    <property type="term" value="P:translation"/>
    <property type="evidence" value="ECO:0007669"/>
    <property type="project" value="UniProtKB-UniRule"/>
</dbReference>
<dbReference type="Gene3D" id="3.30.160.810">
    <property type="match status" value="1"/>
</dbReference>
<dbReference type="GO" id="GO:0003735">
    <property type="term" value="F:structural constituent of ribosome"/>
    <property type="evidence" value="ECO:0007669"/>
    <property type="project" value="UniProtKB-UniRule"/>
</dbReference>
<keyword evidence="2 7" id="KW-0699">rRNA-binding</keyword>
<evidence type="ECO:0000256" key="8">
    <source>
        <dbReference type="RuleBase" id="RU003905"/>
    </source>
</evidence>
<organism evidence="10 11">
    <name type="scientific">Desulfosarcina ovata subsp. sediminis</name>
    <dbReference type="NCBI Taxonomy" id="885957"/>
    <lineage>
        <taxon>Bacteria</taxon>
        <taxon>Pseudomonadati</taxon>
        <taxon>Thermodesulfobacteriota</taxon>
        <taxon>Desulfobacteria</taxon>
        <taxon>Desulfobacterales</taxon>
        <taxon>Desulfosarcinaceae</taxon>
        <taxon>Desulfosarcina</taxon>
    </lineage>
</organism>
<evidence type="ECO:0000256" key="7">
    <source>
        <dbReference type="HAMAP-Rule" id="MF_01325"/>
    </source>
</evidence>
<dbReference type="InterPro" id="IPR000597">
    <property type="entry name" value="Ribosomal_uL3"/>
</dbReference>
<dbReference type="InterPro" id="IPR019926">
    <property type="entry name" value="Ribosomal_uL3_CS"/>
</dbReference>
<dbReference type="PROSITE" id="PS00474">
    <property type="entry name" value="RIBOSOMAL_L3"/>
    <property type="match status" value="1"/>
</dbReference>
<dbReference type="Gene3D" id="2.40.30.10">
    <property type="entry name" value="Translation factors"/>
    <property type="match status" value="1"/>
</dbReference>